<dbReference type="GeneID" id="93616662"/>
<dbReference type="VEuPathDB" id="FungiDB:RO3G_09696"/>
<dbReference type="AlphaFoldDB" id="I1C956"/>
<reference evidence="1 2" key="1">
    <citation type="journal article" date="2009" name="PLoS Genet.">
        <title>Genomic analysis of the basal lineage fungus Rhizopus oryzae reveals a whole-genome duplication.</title>
        <authorList>
            <person name="Ma L.-J."/>
            <person name="Ibrahim A.S."/>
            <person name="Skory C."/>
            <person name="Grabherr M.G."/>
            <person name="Burger G."/>
            <person name="Butler M."/>
            <person name="Elias M."/>
            <person name="Idnurm A."/>
            <person name="Lang B.F."/>
            <person name="Sone T."/>
            <person name="Abe A."/>
            <person name="Calvo S.E."/>
            <person name="Corrochano L.M."/>
            <person name="Engels R."/>
            <person name="Fu J."/>
            <person name="Hansberg W."/>
            <person name="Kim J.-M."/>
            <person name="Kodira C.D."/>
            <person name="Koehrsen M.J."/>
            <person name="Liu B."/>
            <person name="Miranda-Saavedra D."/>
            <person name="O'Leary S."/>
            <person name="Ortiz-Castellanos L."/>
            <person name="Poulter R."/>
            <person name="Rodriguez-Romero J."/>
            <person name="Ruiz-Herrera J."/>
            <person name="Shen Y.-Q."/>
            <person name="Zeng Q."/>
            <person name="Galagan J."/>
            <person name="Birren B.W."/>
            <person name="Cuomo C.A."/>
            <person name="Wickes B.L."/>
        </authorList>
    </citation>
    <scope>NUCLEOTIDE SEQUENCE [LARGE SCALE GENOMIC DNA]</scope>
    <source>
        <strain evidence="2">RA 99-880 / ATCC MYA-4621 / FGSC 9543 / NRRL 43880</strain>
    </source>
</reference>
<organism evidence="1 2">
    <name type="scientific">Rhizopus delemar (strain RA 99-880 / ATCC MYA-4621 / FGSC 9543 / NRRL 43880)</name>
    <name type="common">Mucormycosis agent</name>
    <name type="synonym">Rhizopus arrhizus var. delemar</name>
    <dbReference type="NCBI Taxonomy" id="246409"/>
    <lineage>
        <taxon>Eukaryota</taxon>
        <taxon>Fungi</taxon>
        <taxon>Fungi incertae sedis</taxon>
        <taxon>Mucoromycota</taxon>
        <taxon>Mucoromycotina</taxon>
        <taxon>Mucoromycetes</taxon>
        <taxon>Mucorales</taxon>
        <taxon>Mucorineae</taxon>
        <taxon>Rhizopodaceae</taxon>
        <taxon>Rhizopus</taxon>
    </lineage>
</organism>
<protein>
    <submittedName>
        <fullName evidence="1">Uncharacterized protein</fullName>
    </submittedName>
</protein>
<proteinExistence type="predicted"/>
<dbReference type="InParanoid" id="I1C956"/>
<name>I1C956_RHIO9</name>
<evidence type="ECO:0000313" key="2">
    <source>
        <dbReference type="Proteomes" id="UP000009138"/>
    </source>
</evidence>
<dbReference type="RefSeq" id="XP_067520382.1">
    <property type="nucleotide sequence ID" value="XM_067664281.1"/>
</dbReference>
<keyword evidence="2" id="KW-1185">Reference proteome</keyword>
<dbReference type="EMBL" id="CH476738">
    <property type="protein sequence ID" value="EIE84986.1"/>
    <property type="molecule type" value="Genomic_DNA"/>
</dbReference>
<evidence type="ECO:0000313" key="1">
    <source>
        <dbReference type="EMBL" id="EIE84986.1"/>
    </source>
</evidence>
<gene>
    <name evidence="1" type="ORF">RO3G_09696</name>
</gene>
<sequence length="88" mass="9929">MFSKLLTLINRINHEKLIRLQIRVIGPIELPRQNMTSQFAKLLQGTLQMTIYQPKPPVHESVTNKARSPFISGFPPVSLAGFIDVQAC</sequence>
<accession>I1C956</accession>
<dbReference type="Proteomes" id="UP000009138">
    <property type="component" value="Unassembled WGS sequence"/>
</dbReference>